<proteinExistence type="predicted"/>
<evidence type="ECO:0000313" key="1">
    <source>
        <dbReference type="EMBL" id="CAB4168841.1"/>
    </source>
</evidence>
<dbReference type="EMBL" id="LR797296">
    <property type="protein sequence ID" value="CAB4199773.1"/>
    <property type="molecule type" value="Genomic_DNA"/>
</dbReference>
<evidence type="ECO:0000313" key="3">
    <source>
        <dbReference type="EMBL" id="CAB4184047.1"/>
    </source>
</evidence>
<dbReference type="EMBL" id="LR797407">
    <property type="protein sequence ID" value="CAB4214118.1"/>
    <property type="molecule type" value="Genomic_DNA"/>
</dbReference>
<gene>
    <name evidence="3" type="ORF">UFOVP1098_29</name>
    <name evidence="4" type="ORF">UFOVP1353_4</name>
    <name evidence="5" type="ORF">UFOVP1458_16</name>
    <name evidence="6" type="ORF">UFOVP1546_52</name>
    <name evidence="1" type="ORF">UFOVP578_13</name>
    <name evidence="2" type="ORF">UFOVP928_42</name>
</gene>
<reference evidence="4" key="1">
    <citation type="submission" date="2020-05" db="EMBL/GenBank/DDBJ databases">
        <authorList>
            <person name="Chiriac C."/>
            <person name="Salcher M."/>
            <person name="Ghai R."/>
            <person name="Kavagutti S V."/>
        </authorList>
    </citation>
    <scope>NUCLEOTIDE SEQUENCE</scope>
</reference>
<protein>
    <submittedName>
        <fullName evidence="4">Uncharacterized protein</fullName>
    </submittedName>
</protein>
<dbReference type="EMBL" id="LR797055">
    <property type="protein sequence ID" value="CAB4184047.1"/>
    <property type="molecule type" value="Genomic_DNA"/>
</dbReference>
<evidence type="ECO:0000313" key="2">
    <source>
        <dbReference type="EMBL" id="CAB4172056.1"/>
    </source>
</evidence>
<evidence type="ECO:0000313" key="5">
    <source>
        <dbReference type="EMBL" id="CAB4214118.1"/>
    </source>
</evidence>
<name>A0A6J5RR86_9CAUD</name>
<evidence type="ECO:0000313" key="6">
    <source>
        <dbReference type="EMBL" id="CAB5228813.1"/>
    </source>
</evidence>
<dbReference type="EMBL" id="LR796872">
    <property type="protein sequence ID" value="CAB4172056.1"/>
    <property type="molecule type" value="Genomic_DNA"/>
</dbReference>
<sequence>MKKSEKCPICGGAIPNALHEGEYAGALSRVDNETEICSECGFMEAMQGFYKNIEAAEIAVEIADATIYPFVRRTNIRES</sequence>
<dbReference type="EMBL" id="LR796834">
    <property type="protein sequence ID" value="CAB4168841.1"/>
    <property type="molecule type" value="Genomic_DNA"/>
</dbReference>
<organism evidence="4">
    <name type="scientific">uncultured Caudovirales phage</name>
    <dbReference type="NCBI Taxonomy" id="2100421"/>
    <lineage>
        <taxon>Viruses</taxon>
        <taxon>Duplodnaviria</taxon>
        <taxon>Heunggongvirae</taxon>
        <taxon>Uroviricota</taxon>
        <taxon>Caudoviricetes</taxon>
        <taxon>Peduoviridae</taxon>
        <taxon>Maltschvirus</taxon>
        <taxon>Maltschvirus maltsch</taxon>
    </lineage>
</organism>
<dbReference type="EMBL" id="LR798391">
    <property type="protein sequence ID" value="CAB5228813.1"/>
    <property type="molecule type" value="Genomic_DNA"/>
</dbReference>
<accession>A0A6J5RR86</accession>
<evidence type="ECO:0000313" key="4">
    <source>
        <dbReference type="EMBL" id="CAB4199773.1"/>
    </source>
</evidence>